<name>A0AAN4YZ53_9BILA</name>
<organism evidence="1 2">
    <name type="scientific">Pristionchus mayeri</name>
    <dbReference type="NCBI Taxonomy" id="1317129"/>
    <lineage>
        <taxon>Eukaryota</taxon>
        <taxon>Metazoa</taxon>
        <taxon>Ecdysozoa</taxon>
        <taxon>Nematoda</taxon>
        <taxon>Chromadorea</taxon>
        <taxon>Rhabditida</taxon>
        <taxon>Rhabditina</taxon>
        <taxon>Diplogasteromorpha</taxon>
        <taxon>Diplogasteroidea</taxon>
        <taxon>Neodiplogasteridae</taxon>
        <taxon>Pristionchus</taxon>
    </lineage>
</organism>
<evidence type="ECO:0000313" key="1">
    <source>
        <dbReference type="EMBL" id="GMR31537.1"/>
    </source>
</evidence>
<evidence type="ECO:0000313" key="2">
    <source>
        <dbReference type="Proteomes" id="UP001328107"/>
    </source>
</evidence>
<sequence>QIFDSWQFLSSYTRVGLIDARSLHQGRLEFRGIVRLIAGMSSLRSHPLLTELLDSFHIITSSIQLGLIDIHWMREATEELIDEQDAFLSINGDPTADAAAADEAALAAYEAAAEGLEEEDLEDE</sequence>
<feature type="non-terminal residue" evidence="1">
    <location>
        <position position="124"/>
    </location>
</feature>
<proteinExistence type="predicted"/>
<dbReference type="AlphaFoldDB" id="A0AAN4YZ53"/>
<reference evidence="2" key="1">
    <citation type="submission" date="2022-10" db="EMBL/GenBank/DDBJ databases">
        <title>Genome assembly of Pristionchus species.</title>
        <authorList>
            <person name="Yoshida K."/>
            <person name="Sommer R.J."/>
        </authorList>
    </citation>
    <scope>NUCLEOTIDE SEQUENCE [LARGE SCALE GENOMIC DNA]</scope>
    <source>
        <strain evidence="2">RS5460</strain>
    </source>
</reference>
<protein>
    <submittedName>
        <fullName evidence="1">Uncharacterized protein</fullName>
    </submittedName>
</protein>
<gene>
    <name evidence="1" type="ORF">PMAYCL1PPCAC_01732</name>
</gene>
<comment type="caution">
    <text evidence="1">The sequence shown here is derived from an EMBL/GenBank/DDBJ whole genome shotgun (WGS) entry which is preliminary data.</text>
</comment>
<dbReference type="EMBL" id="BTRK01000001">
    <property type="protein sequence ID" value="GMR31537.1"/>
    <property type="molecule type" value="Genomic_DNA"/>
</dbReference>
<dbReference type="Proteomes" id="UP001328107">
    <property type="component" value="Unassembled WGS sequence"/>
</dbReference>
<accession>A0AAN4YZ53</accession>
<keyword evidence="2" id="KW-1185">Reference proteome</keyword>
<feature type="non-terminal residue" evidence="1">
    <location>
        <position position="1"/>
    </location>
</feature>